<dbReference type="Proteomes" id="UP000034246">
    <property type="component" value="Unassembled WGS sequence"/>
</dbReference>
<dbReference type="EMBL" id="LBWP01000003">
    <property type="protein sequence ID" value="KKR11768.1"/>
    <property type="molecule type" value="Genomic_DNA"/>
</dbReference>
<feature type="binding site" evidence="6">
    <location>
        <position position="68"/>
    </location>
    <ligand>
        <name>S-adenosyl-L-methionine</name>
        <dbReference type="ChEBI" id="CHEBI:59789"/>
    </ligand>
</feature>
<dbReference type="InterPro" id="IPR023397">
    <property type="entry name" value="SAM-dep_MeTrfase_MraW_recog"/>
</dbReference>
<dbReference type="SUPFAM" id="SSF53335">
    <property type="entry name" value="S-adenosyl-L-methionine-dependent methyltransferases"/>
    <property type="match status" value="1"/>
</dbReference>
<feature type="binding site" evidence="6">
    <location>
        <begin position="51"/>
        <end position="53"/>
    </location>
    <ligand>
        <name>S-adenosyl-L-methionine</name>
        <dbReference type="ChEBI" id="CHEBI:59789"/>
    </ligand>
</feature>
<dbReference type="HAMAP" id="MF_01007">
    <property type="entry name" value="16SrRNA_methyltr_H"/>
    <property type="match status" value="1"/>
</dbReference>
<name>A0A0G0N8J8_9BACT</name>
<dbReference type="GO" id="GO:0070475">
    <property type="term" value="P:rRNA base methylation"/>
    <property type="evidence" value="ECO:0007669"/>
    <property type="project" value="UniProtKB-UniRule"/>
</dbReference>
<keyword evidence="3 6" id="KW-0489">Methyltransferase</keyword>
<keyword evidence="2 6" id="KW-0698">rRNA processing</keyword>
<evidence type="ECO:0000313" key="7">
    <source>
        <dbReference type="EMBL" id="KKR11768.1"/>
    </source>
</evidence>
<accession>A0A0G0N8J8</accession>
<dbReference type="AlphaFoldDB" id="A0A0G0N8J8"/>
<dbReference type="PANTHER" id="PTHR11265">
    <property type="entry name" value="S-ADENOSYL-METHYLTRANSFERASE MRAW"/>
    <property type="match status" value="1"/>
</dbReference>
<dbReference type="Gene3D" id="3.40.50.150">
    <property type="entry name" value="Vaccinia Virus protein VP39"/>
    <property type="match status" value="1"/>
</dbReference>
<evidence type="ECO:0000256" key="3">
    <source>
        <dbReference type="ARBA" id="ARBA00022603"/>
    </source>
</evidence>
<proteinExistence type="inferred from homology"/>
<evidence type="ECO:0000256" key="1">
    <source>
        <dbReference type="ARBA" id="ARBA00010396"/>
    </source>
</evidence>
<dbReference type="NCBIfam" id="TIGR00006">
    <property type="entry name" value="16S rRNA (cytosine(1402)-N(4))-methyltransferase RsmH"/>
    <property type="match status" value="1"/>
</dbReference>
<comment type="subcellular location">
    <subcellularLocation>
        <location evidence="6">Cytoplasm</location>
    </subcellularLocation>
</comment>
<feature type="binding site" evidence="6">
    <location>
        <position position="139"/>
    </location>
    <ligand>
        <name>S-adenosyl-L-methionine</name>
        <dbReference type="ChEBI" id="CHEBI:59789"/>
    </ligand>
</feature>
<gene>
    <name evidence="6" type="primary">rsmH</name>
    <name evidence="7" type="ORF">UT39_C0003G0037</name>
</gene>
<sequence length="334" mass="37288">MKNNLIGVLEPVHKPVLLKEVLAAFEHIAPLNNQAHKGNKPIVVDATLGAGGHAKELIRRGFYVLGIDANRKMVKIAGENLRNFVTSEFAHRAERLSEPEACPTGNFDEFFKIVTSNFVSIDRVAHESGFENVDGILFDLGISSYHYQFSSGFSFQNPDLALDMRLSDSQNVTAADLLNALPYKKLAELFAQTIPGKAKRLARCVEQSRRNRKIETVGDFLKIVDSAIFITKRMVGKNQSPYTLPFLALRIAVNYELDNLKIALNKSCGVLKDGGVLAVISFHSGEDKIVKDIFKDLVEKKLMKWKEKLVIPSTIEILNNPRSRSAKLRVISRL</sequence>
<comment type="caution">
    <text evidence="7">The sequence shown here is derived from an EMBL/GenBank/DDBJ whole genome shotgun (WGS) entry which is preliminary data.</text>
</comment>
<evidence type="ECO:0000256" key="2">
    <source>
        <dbReference type="ARBA" id="ARBA00022552"/>
    </source>
</evidence>
<comment type="catalytic activity">
    <reaction evidence="6">
        <text>cytidine(1402) in 16S rRNA + S-adenosyl-L-methionine = N(4)-methylcytidine(1402) in 16S rRNA + S-adenosyl-L-homocysteine + H(+)</text>
        <dbReference type="Rhea" id="RHEA:42928"/>
        <dbReference type="Rhea" id="RHEA-COMP:10286"/>
        <dbReference type="Rhea" id="RHEA-COMP:10287"/>
        <dbReference type="ChEBI" id="CHEBI:15378"/>
        <dbReference type="ChEBI" id="CHEBI:57856"/>
        <dbReference type="ChEBI" id="CHEBI:59789"/>
        <dbReference type="ChEBI" id="CHEBI:74506"/>
        <dbReference type="ChEBI" id="CHEBI:82748"/>
        <dbReference type="EC" id="2.1.1.199"/>
    </reaction>
</comment>
<dbReference type="InterPro" id="IPR002903">
    <property type="entry name" value="RsmH"/>
</dbReference>
<dbReference type="GO" id="GO:0071424">
    <property type="term" value="F:rRNA (cytosine-N4-)-methyltransferase activity"/>
    <property type="evidence" value="ECO:0007669"/>
    <property type="project" value="UniProtKB-UniRule"/>
</dbReference>
<dbReference type="Gene3D" id="1.10.150.170">
    <property type="entry name" value="Putative methyltransferase TM0872, insert domain"/>
    <property type="match status" value="1"/>
</dbReference>
<protein>
    <recommendedName>
        <fullName evidence="6">Ribosomal RNA small subunit methyltransferase H</fullName>
        <ecNumber evidence="6">2.1.1.199</ecNumber>
    </recommendedName>
    <alternativeName>
        <fullName evidence="6">16S rRNA m(4)C1402 methyltransferase</fullName>
    </alternativeName>
    <alternativeName>
        <fullName evidence="6">rRNA (cytosine-N(4)-)-methyltransferase RsmH</fullName>
    </alternativeName>
</protein>
<comment type="function">
    <text evidence="6">Specifically methylates the N4 position of cytidine in position 1402 (C1402) of 16S rRNA.</text>
</comment>
<evidence type="ECO:0000256" key="4">
    <source>
        <dbReference type="ARBA" id="ARBA00022679"/>
    </source>
</evidence>
<dbReference type="PATRIC" id="fig|1618550.3.peg.267"/>
<evidence type="ECO:0000256" key="5">
    <source>
        <dbReference type="ARBA" id="ARBA00022691"/>
    </source>
</evidence>
<keyword evidence="6" id="KW-0963">Cytoplasm</keyword>
<evidence type="ECO:0000256" key="6">
    <source>
        <dbReference type="HAMAP-Rule" id="MF_01007"/>
    </source>
</evidence>
<dbReference type="GO" id="GO:0005737">
    <property type="term" value="C:cytoplasm"/>
    <property type="evidence" value="ECO:0007669"/>
    <property type="project" value="UniProtKB-SubCell"/>
</dbReference>
<dbReference type="STRING" id="1618550.UT39_C0003G0037"/>
<dbReference type="InterPro" id="IPR029063">
    <property type="entry name" value="SAM-dependent_MTases_sf"/>
</dbReference>
<dbReference type="Pfam" id="PF01795">
    <property type="entry name" value="Methyltransf_5"/>
    <property type="match status" value="1"/>
</dbReference>
<dbReference type="SUPFAM" id="SSF81799">
    <property type="entry name" value="Putative methyltransferase TM0872, insert domain"/>
    <property type="match status" value="1"/>
</dbReference>
<keyword evidence="5 6" id="KW-0949">S-adenosyl-L-methionine</keyword>
<keyword evidence="4 6" id="KW-0808">Transferase</keyword>
<comment type="similarity">
    <text evidence="1 6">Belongs to the methyltransferase superfamily. RsmH family.</text>
</comment>
<dbReference type="EC" id="2.1.1.199" evidence="6"/>
<evidence type="ECO:0000313" key="8">
    <source>
        <dbReference type="Proteomes" id="UP000034246"/>
    </source>
</evidence>
<feature type="binding site" evidence="6">
    <location>
        <position position="118"/>
    </location>
    <ligand>
        <name>S-adenosyl-L-methionine</name>
        <dbReference type="ChEBI" id="CHEBI:59789"/>
    </ligand>
</feature>
<organism evidence="7 8">
    <name type="scientific">Candidatus Woesebacteria bacterium GW2011_GWA1_39_21</name>
    <dbReference type="NCBI Taxonomy" id="1618550"/>
    <lineage>
        <taxon>Bacteria</taxon>
        <taxon>Candidatus Woeseibacteriota</taxon>
    </lineage>
</organism>
<reference evidence="7 8" key="1">
    <citation type="journal article" date="2015" name="Nature">
        <title>rRNA introns, odd ribosomes, and small enigmatic genomes across a large radiation of phyla.</title>
        <authorList>
            <person name="Brown C.T."/>
            <person name="Hug L.A."/>
            <person name="Thomas B.C."/>
            <person name="Sharon I."/>
            <person name="Castelle C.J."/>
            <person name="Singh A."/>
            <person name="Wilkins M.J."/>
            <person name="Williams K.H."/>
            <person name="Banfield J.F."/>
        </authorList>
    </citation>
    <scope>NUCLEOTIDE SEQUENCE [LARGE SCALE GENOMIC DNA]</scope>
</reference>
<dbReference type="PIRSF" id="PIRSF004486">
    <property type="entry name" value="MraW"/>
    <property type="match status" value="1"/>
</dbReference>
<feature type="binding site" evidence="6">
    <location>
        <position position="146"/>
    </location>
    <ligand>
        <name>S-adenosyl-L-methionine</name>
        <dbReference type="ChEBI" id="CHEBI:59789"/>
    </ligand>
</feature>
<dbReference type="PANTHER" id="PTHR11265:SF0">
    <property type="entry name" value="12S RRNA N4-METHYLCYTIDINE METHYLTRANSFERASE"/>
    <property type="match status" value="1"/>
</dbReference>